<accession>A0A7M5V6L3</accession>
<organism evidence="1 2">
    <name type="scientific">Clytia hemisphaerica</name>
    <dbReference type="NCBI Taxonomy" id="252671"/>
    <lineage>
        <taxon>Eukaryota</taxon>
        <taxon>Metazoa</taxon>
        <taxon>Cnidaria</taxon>
        <taxon>Hydrozoa</taxon>
        <taxon>Hydroidolina</taxon>
        <taxon>Leptothecata</taxon>
        <taxon>Obeliida</taxon>
        <taxon>Clytiidae</taxon>
        <taxon>Clytia</taxon>
    </lineage>
</organism>
<evidence type="ECO:0000313" key="1">
    <source>
        <dbReference type="EnsemblMetazoa" id="CLYHEMP006922.1"/>
    </source>
</evidence>
<name>A0A7M5V6L3_9CNID</name>
<reference evidence="1" key="1">
    <citation type="submission" date="2021-01" db="UniProtKB">
        <authorList>
            <consortium name="EnsemblMetazoa"/>
        </authorList>
    </citation>
    <scope>IDENTIFICATION</scope>
</reference>
<dbReference type="Gene3D" id="3.60.10.10">
    <property type="entry name" value="Endonuclease/exonuclease/phosphatase"/>
    <property type="match status" value="1"/>
</dbReference>
<keyword evidence="2" id="KW-1185">Reference proteome</keyword>
<dbReference type="EnsemblMetazoa" id="CLYHEMT006922.1">
    <property type="protein sequence ID" value="CLYHEMP006922.1"/>
    <property type="gene ID" value="CLYHEMG006922"/>
</dbReference>
<dbReference type="AlphaFoldDB" id="A0A7M5V6L3"/>
<dbReference type="Proteomes" id="UP000594262">
    <property type="component" value="Unplaced"/>
</dbReference>
<protein>
    <submittedName>
        <fullName evidence="1">Uncharacterized protein</fullName>
    </submittedName>
</protein>
<dbReference type="InterPro" id="IPR036691">
    <property type="entry name" value="Endo/exonu/phosph_ase_sf"/>
</dbReference>
<proteinExistence type="predicted"/>
<evidence type="ECO:0000313" key="2">
    <source>
        <dbReference type="Proteomes" id="UP000594262"/>
    </source>
</evidence>
<sequence length="130" mass="14542">EVFNVNNFKFILYGLNQPDQSRRGSQGVGFILNQKAIKAWKDGGCELYKISARIIALRLLLEEHQKKSVGLILVSVYAPIRVADEAQWSTFFNHLEHCVLKKHPNDLLLIGSDTNSSMGSVTRADDSPSL</sequence>